<evidence type="ECO:0000256" key="6">
    <source>
        <dbReference type="ARBA" id="ARBA00023098"/>
    </source>
</evidence>
<dbReference type="NCBIfam" id="TIGR00516">
    <property type="entry name" value="acpS"/>
    <property type="match status" value="1"/>
</dbReference>
<sequence>MVVGLGTDIVEIARMEKIIIRMQNTFAKRVLTVLELHKYASSKFPARYLAKYFAVKEAAAKALGTGISCGVTFQDFEVINWVNRCLLFMAWRRSLLLNEV</sequence>
<keyword evidence="7" id="KW-0275">Fatty acid biosynthesis</keyword>
<comment type="caution">
    <text evidence="9">The sequence shown here is derived from an EMBL/GenBank/DDBJ whole genome shotgun (WGS) entry which is preliminary data.</text>
</comment>
<dbReference type="InterPro" id="IPR037143">
    <property type="entry name" value="4-PPantetheinyl_Trfase_dom_sf"/>
</dbReference>
<evidence type="ECO:0000259" key="8">
    <source>
        <dbReference type="Pfam" id="PF01648"/>
    </source>
</evidence>
<dbReference type="InterPro" id="IPR004568">
    <property type="entry name" value="Ppantetheine-prot_Trfase_dom"/>
</dbReference>
<keyword evidence="4" id="KW-0276">Fatty acid metabolism</keyword>
<organism evidence="9 10">
    <name type="scientific">Candidatus Enterovibrio escicola</name>
    <dbReference type="NCBI Taxonomy" id="1927127"/>
    <lineage>
        <taxon>Bacteria</taxon>
        <taxon>Pseudomonadati</taxon>
        <taxon>Pseudomonadota</taxon>
        <taxon>Gammaproteobacteria</taxon>
        <taxon>Vibrionales</taxon>
        <taxon>Vibrionaceae</taxon>
        <taxon>Enterovibrio</taxon>
    </lineage>
</organism>
<dbReference type="Pfam" id="PF01648">
    <property type="entry name" value="ACPS"/>
    <property type="match status" value="1"/>
</dbReference>
<dbReference type="GO" id="GO:0008897">
    <property type="term" value="F:holo-[acyl-carrier-protein] synthase activity"/>
    <property type="evidence" value="ECO:0007669"/>
    <property type="project" value="UniProtKB-EC"/>
</dbReference>
<keyword evidence="6" id="KW-0443">Lipid metabolism</keyword>
<gene>
    <name evidence="9" type="ORF">BTN49_0756</name>
</gene>
<evidence type="ECO:0000256" key="3">
    <source>
        <dbReference type="ARBA" id="ARBA00022723"/>
    </source>
</evidence>
<keyword evidence="1" id="KW-0444">Lipid biosynthesis</keyword>
<evidence type="ECO:0000313" key="9">
    <source>
        <dbReference type="EMBL" id="PCS23787.1"/>
    </source>
</evidence>
<proteinExistence type="predicted"/>
<evidence type="ECO:0000256" key="5">
    <source>
        <dbReference type="ARBA" id="ARBA00022842"/>
    </source>
</evidence>
<accession>A0A2A5T6K7</accession>
<reference evidence="10" key="1">
    <citation type="submission" date="2017-04" db="EMBL/GenBank/DDBJ databases">
        <title>Genome evolution of the luminous symbionts of deep sea anglerfish.</title>
        <authorList>
            <person name="Hendry T.A."/>
        </authorList>
    </citation>
    <scope>NUCLEOTIDE SEQUENCE [LARGE SCALE GENOMIC DNA]</scope>
</reference>
<dbReference type="Gene3D" id="3.90.470.20">
    <property type="entry name" value="4'-phosphopantetheinyl transferase domain"/>
    <property type="match status" value="1"/>
</dbReference>
<dbReference type="AlphaFoldDB" id="A0A2A5T6K7"/>
<dbReference type="EMBL" id="NBYY01000009">
    <property type="protein sequence ID" value="PCS23787.1"/>
    <property type="molecule type" value="Genomic_DNA"/>
</dbReference>
<dbReference type="GO" id="GO:0000287">
    <property type="term" value="F:magnesium ion binding"/>
    <property type="evidence" value="ECO:0007669"/>
    <property type="project" value="InterPro"/>
</dbReference>
<dbReference type="EC" id="2.7.8.7" evidence="9"/>
<name>A0A2A5T6K7_9GAMM</name>
<dbReference type="SUPFAM" id="SSF56214">
    <property type="entry name" value="4'-phosphopantetheinyl transferase"/>
    <property type="match status" value="1"/>
</dbReference>
<dbReference type="InterPro" id="IPR008278">
    <property type="entry name" value="4-PPantetheinyl_Trfase_dom"/>
</dbReference>
<dbReference type="GO" id="GO:0006633">
    <property type="term" value="P:fatty acid biosynthetic process"/>
    <property type="evidence" value="ECO:0007669"/>
    <property type="project" value="UniProtKB-KW"/>
</dbReference>
<evidence type="ECO:0000313" key="10">
    <source>
        <dbReference type="Proteomes" id="UP000219020"/>
    </source>
</evidence>
<keyword evidence="3" id="KW-0479">Metal-binding</keyword>
<dbReference type="Proteomes" id="UP000219020">
    <property type="component" value="Unassembled WGS sequence"/>
</dbReference>
<keyword evidence="10" id="KW-1185">Reference proteome</keyword>
<protein>
    <submittedName>
        <fullName evidence="9">Holo-[acyl-carrier protein] synthase</fullName>
        <ecNumber evidence="9">2.7.8.7</ecNumber>
    </submittedName>
</protein>
<dbReference type="NCBIfam" id="TIGR00556">
    <property type="entry name" value="pantethn_trn"/>
    <property type="match status" value="1"/>
</dbReference>
<evidence type="ECO:0000256" key="1">
    <source>
        <dbReference type="ARBA" id="ARBA00022516"/>
    </source>
</evidence>
<evidence type="ECO:0000256" key="2">
    <source>
        <dbReference type="ARBA" id="ARBA00022679"/>
    </source>
</evidence>
<feature type="domain" description="4'-phosphopantetheinyl transferase" evidence="8">
    <location>
        <begin position="4"/>
        <end position="82"/>
    </location>
</feature>
<evidence type="ECO:0000256" key="7">
    <source>
        <dbReference type="ARBA" id="ARBA00023160"/>
    </source>
</evidence>
<dbReference type="InterPro" id="IPR002582">
    <property type="entry name" value="ACPS"/>
</dbReference>
<keyword evidence="5" id="KW-0460">Magnesium</keyword>
<keyword evidence="2 9" id="KW-0808">Transferase</keyword>
<evidence type="ECO:0000256" key="4">
    <source>
        <dbReference type="ARBA" id="ARBA00022832"/>
    </source>
</evidence>